<keyword evidence="2" id="KW-1185">Reference proteome</keyword>
<evidence type="ECO:0000313" key="1">
    <source>
        <dbReference type="EMBL" id="KAF2889604.1"/>
    </source>
</evidence>
<feature type="non-terminal residue" evidence="1">
    <location>
        <position position="1"/>
    </location>
</feature>
<accession>A0A8K0G835</accession>
<dbReference type="EMBL" id="VTPC01064769">
    <property type="protein sequence ID" value="KAF2889604.1"/>
    <property type="molecule type" value="Genomic_DNA"/>
</dbReference>
<protein>
    <submittedName>
        <fullName evidence="1">Uncharacterized protein</fullName>
    </submittedName>
</protein>
<comment type="caution">
    <text evidence="1">The sequence shown here is derived from an EMBL/GenBank/DDBJ whole genome shotgun (WGS) entry which is preliminary data.</text>
</comment>
<dbReference type="AlphaFoldDB" id="A0A8K0G835"/>
<dbReference type="Proteomes" id="UP000801492">
    <property type="component" value="Unassembled WGS sequence"/>
</dbReference>
<proteinExistence type="predicted"/>
<name>A0A8K0G835_IGNLU</name>
<sequence length="52" mass="5830">LSVVIPTYESWGKPKPSKQVFLDTFLLSSPSPDYLPVLPLLSAQTYDTQTLF</sequence>
<evidence type="ECO:0000313" key="2">
    <source>
        <dbReference type="Proteomes" id="UP000801492"/>
    </source>
</evidence>
<reference evidence="1" key="1">
    <citation type="submission" date="2019-08" db="EMBL/GenBank/DDBJ databases">
        <title>The genome of the North American firefly Photinus pyralis.</title>
        <authorList>
            <consortium name="Photinus pyralis genome working group"/>
            <person name="Fallon T.R."/>
            <person name="Sander Lower S.E."/>
            <person name="Weng J.-K."/>
        </authorList>
    </citation>
    <scope>NUCLEOTIDE SEQUENCE</scope>
    <source>
        <strain evidence="1">TRF0915ILg1</strain>
        <tissue evidence="1">Whole body</tissue>
    </source>
</reference>
<organism evidence="1 2">
    <name type="scientific">Ignelater luminosus</name>
    <name type="common">Cucubano</name>
    <name type="synonym">Pyrophorus luminosus</name>
    <dbReference type="NCBI Taxonomy" id="2038154"/>
    <lineage>
        <taxon>Eukaryota</taxon>
        <taxon>Metazoa</taxon>
        <taxon>Ecdysozoa</taxon>
        <taxon>Arthropoda</taxon>
        <taxon>Hexapoda</taxon>
        <taxon>Insecta</taxon>
        <taxon>Pterygota</taxon>
        <taxon>Neoptera</taxon>
        <taxon>Endopterygota</taxon>
        <taxon>Coleoptera</taxon>
        <taxon>Polyphaga</taxon>
        <taxon>Elateriformia</taxon>
        <taxon>Elateroidea</taxon>
        <taxon>Elateridae</taxon>
        <taxon>Agrypninae</taxon>
        <taxon>Pyrophorini</taxon>
        <taxon>Ignelater</taxon>
    </lineage>
</organism>
<gene>
    <name evidence="1" type="ORF">ILUMI_16569</name>
</gene>